<dbReference type="PANTHER" id="PTHR47521">
    <property type="entry name" value="SERPENTINE RECEPTOR, CLASS E (EPSILON)-RELATED"/>
    <property type="match status" value="1"/>
</dbReference>
<comment type="caution">
    <text evidence="3">The sequence shown here is derived from an EMBL/GenBank/DDBJ whole genome shotgun (WGS) entry which is preliminary data.</text>
</comment>
<evidence type="ECO:0000313" key="4">
    <source>
        <dbReference type="Proteomes" id="UP001432322"/>
    </source>
</evidence>
<dbReference type="InterPro" id="IPR052860">
    <property type="entry name" value="NRL-GPCR1"/>
</dbReference>
<evidence type="ECO:0000256" key="2">
    <source>
        <dbReference type="SAM" id="Phobius"/>
    </source>
</evidence>
<dbReference type="Proteomes" id="UP001432322">
    <property type="component" value="Unassembled WGS sequence"/>
</dbReference>
<evidence type="ECO:0000256" key="1">
    <source>
        <dbReference type="ARBA" id="ARBA00006803"/>
    </source>
</evidence>
<name>A0AAV5VYE6_9BILA</name>
<protein>
    <recommendedName>
        <fullName evidence="5">G protein-coupled receptor</fullName>
    </recommendedName>
</protein>
<evidence type="ECO:0008006" key="5">
    <source>
        <dbReference type="Google" id="ProtNLM"/>
    </source>
</evidence>
<feature type="transmembrane region" description="Helical" evidence="2">
    <location>
        <begin position="128"/>
        <end position="147"/>
    </location>
</feature>
<dbReference type="AlphaFoldDB" id="A0AAV5VYE6"/>
<comment type="similarity">
    <text evidence="1">Belongs to the nematode receptor-like protein sre family.</text>
</comment>
<keyword evidence="2" id="KW-1133">Transmembrane helix</keyword>
<proteinExistence type="inferred from homology"/>
<dbReference type="GO" id="GO:0016020">
    <property type="term" value="C:membrane"/>
    <property type="evidence" value="ECO:0007669"/>
    <property type="project" value="InterPro"/>
</dbReference>
<evidence type="ECO:0000313" key="3">
    <source>
        <dbReference type="EMBL" id="GMT22749.1"/>
    </source>
</evidence>
<sequence>MRAVRGLSKWLRLMMSVNCCILLFYPVFCYAVLKSGVVHRNFRLQLCAAASTYSSGIIGRFFLCYFQVTGPSDRATLWYEFSKCFSICAFAIERSIATVYWSWYEEGSSSTLVVSRTQTTNKIPNDGWFIHLLSVGAIGVIGFLVLYRWNVAMFNRAKAGAQIGEYSVSRSFQIKENVQVLQFMGTLLKCWLLFSALTFSTYGFFA</sequence>
<feature type="non-terminal residue" evidence="3">
    <location>
        <position position="206"/>
    </location>
</feature>
<dbReference type="InterPro" id="IPR004151">
    <property type="entry name" value="7TM_GPCR_serpentine_rcpt_Sre"/>
</dbReference>
<dbReference type="EMBL" id="BTSY01000004">
    <property type="protein sequence ID" value="GMT22749.1"/>
    <property type="molecule type" value="Genomic_DNA"/>
</dbReference>
<reference evidence="3" key="1">
    <citation type="submission" date="2023-10" db="EMBL/GenBank/DDBJ databases">
        <title>Genome assembly of Pristionchus species.</title>
        <authorList>
            <person name="Yoshida K."/>
            <person name="Sommer R.J."/>
        </authorList>
    </citation>
    <scope>NUCLEOTIDE SEQUENCE</scope>
    <source>
        <strain evidence="3">RS5133</strain>
    </source>
</reference>
<dbReference type="GO" id="GO:0007606">
    <property type="term" value="P:sensory perception of chemical stimulus"/>
    <property type="evidence" value="ECO:0007669"/>
    <property type="project" value="InterPro"/>
</dbReference>
<organism evidence="3 4">
    <name type="scientific">Pristionchus fissidentatus</name>
    <dbReference type="NCBI Taxonomy" id="1538716"/>
    <lineage>
        <taxon>Eukaryota</taxon>
        <taxon>Metazoa</taxon>
        <taxon>Ecdysozoa</taxon>
        <taxon>Nematoda</taxon>
        <taxon>Chromadorea</taxon>
        <taxon>Rhabditida</taxon>
        <taxon>Rhabditina</taxon>
        <taxon>Diplogasteromorpha</taxon>
        <taxon>Diplogasteroidea</taxon>
        <taxon>Neodiplogasteridae</taxon>
        <taxon>Pristionchus</taxon>
    </lineage>
</organism>
<feature type="transmembrane region" description="Helical" evidence="2">
    <location>
        <begin position="180"/>
        <end position="205"/>
    </location>
</feature>
<keyword evidence="4" id="KW-1185">Reference proteome</keyword>
<gene>
    <name evidence="3" type="ORF">PFISCL1PPCAC_14046</name>
</gene>
<keyword evidence="2" id="KW-0812">Transmembrane</keyword>
<dbReference type="Pfam" id="PF03125">
    <property type="entry name" value="Sre"/>
    <property type="match status" value="1"/>
</dbReference>
<accession>A0AAV5VYE6</accession>
<dbReference type="PANTHER" id="PTHR47521:SF7">
    <property type="entry name" value="SERPENTINE RECEPTOR CLASS EPSILON-6"/>
    <property type="match status" value="1"/>
</dbReference>
<keyword evidence="2" id="KW-0472">Membrane</keyword>
<feature type="transmembrane region" description="Helical" evidence="2">
    <location>
        <begin position="12"/>
        <end position="33"/>
    </location>
</feature>